<evidence type="ECO:0000313" key="1">
    <source>
        <dbReference type="EMBL" id="MBO1323357.1"/>
    </source>
</evidence>
<proteinExistence type="predicted"/>
<gene>
    <name evidence="1" type="ORF">J3U88_33130</name>
</gene>
<protein>
    <submittedName>
        <fullName evidence="1">Uncharacterized protein</fullName>
    </submittedName>
</protein>
<reference evidence="1" key="1">
    <citation type="submission" date="2021-03" db="EMBL/GenBank/DDBJ databases">
        <authorList>
            <person name="Wang G."/>
        </authorList>
    </citation>
    <scope>NUCLEOTIDE SEQUENCE</scope>
    <source>
        <strain evidence="1">KCTC 12899</strain>
    </source>
</reference>
<name>A0A8J7U721_9BACT</name>
<sequence length="367" mass="43198">MPRIPVFLLFIPFFSVTLWALPSSEELHAPVQQLTPETMEPILELFKADSEGRMLLARARKKAKLESDAALINIISFCGGADLGSHGQRRGLFTQEVANFYRQKGDQEWIALNPDGAEKWADPETYVVVDQRRRNNRSFEFLDVAFRPQICVKAGLSVMQTYLVLYHELIHLVGLDPFADVDLLQLDGWHDREAFYSKQLTKEGGEVDAFVAQIHAYQRLRKRYPLTDTFILEGFLNKRTLPLRNRQAFCDHLLEEANYATELDMHLEEQVHFQYNRAYAWWDYYGKRLTALDEQLAKLDHNIEVMRRREWVAKQNGDEEARKANRRERASWEQKRRLNRSKYTIFARERDEHREFMAILDTRFPAE</sequence>
<organism evidence="1 2">
    <name type="scientific">Acanthopleuribacter pedis</name>
    <dbReference type="NCBI Taxonomy" id="442870"/>
    <lineage>
        <taxon>Bacteria</taxon>
        <taxon>Pseudomonadati</taxon>
        <taxon>Acidobacteriota</taxon>
        <taxon>Holophagae</taxon>
        <taxon>Acanthopleuribacterales</taxon>
        <taxon>Acanthopleuribacteraceae</taxon>
        <taxon>Acanthopleuribacter</taxon>
    </lineage>
</organism>
<evidence type="ECO:0000313" key="2">
    <source>
        <dbReference type="Proteomes" id="UP000664417"/>
    </source>
</evidence>
<keyword evidence="2" id="KW-1185">Reference proteome</keyword>
<comment type="caution">
    <text evidence="1">The sequence shown here is derived from an EMBL/GenBank/DDBJ whole genome shotgun (WGS) entry which is preliminary data.</text>
</comment>
<accession>A0A8J7U721</accession>
<dbReference type="EMBL" id="JAFREP010000059">
    <property type="protein sequence ID" value="MBO1323357.1"/>
    <property type="molecule type" value="Genomic_DNA"/>
</dbReference>
<dbReference type="Proteomes" id="UP000664417">
    <property type="component" value="Unassembled WGS sequence"/>
</dbReference>
<dbReference type="AlphaFoldDB" id="A0A8J7U721"/>
<dbReference type="RefSeq" id="WP_207863510.1">
    <property type="nucleotide sequence ID" value="NZ_JAFREP010000059.1"/>
</dbReference>